<dbReference type="PANTHER" id="PTHR43479">
    <property type="entry name" value="ACREF/ENVCD OPERON REPRESSOR-RELATED"/>
    <property type="match status" value="1"/>
</dbReference>
<keyword evidence="1 2" id="KW-0238">DNA-binding</keyword>
<dbReference type="OrthoDB" id="9810250at2"/>
<accession>K9B8G1</accession>
<sequence length="178" mass="21402">MDRRMIKTQNALKTSLLKLLERDTIEAITVTDICERSNIVRRTFYAHYTDKFELVEHIMDDYINDFIEICKYRESPDFEAGTIRWFKFLNQNKLVFRVFFNSSTSSIFLKKFEYNVKKEIFSKLKSEYKDHPILKEKTLLVFLTSAILGVMYDYCTHNNKNYKRKAQEVVILMEPYLE</sequence>
<feature type="DNA-binding region" description="H-T-H motif" evidence="2">
    <location>
        <begin position="29"/>
        <end position="48"/>
    </location>
</feature>
<proteinExistence type="predicted"/>
<comment type="caution">
    <text evidence="4">The sequence shown here is derived from an EMBL/GenBank/DDBJ whole genome shotgun (WGS) entry which is preliminary data.</text>
</comment>
<dbReference type="Proteomes" id="UP000009885">
    <property type="component" value="Unassembled WGS sequence"/>
</dbReference>
<organism evidence="4 5">
    <name type="scientific">Staphylococcus massiliensis S46</name>
    <dbReference type="NCBI Taxonomy" id="1229783"/>
    <lineage>
        <taxon>Bacteria</taxon>
        <taxon>Bacillati</taxon>
        <taxon>Bacillota</taxon>
        <taxon>Bacilli</taxon>
        <taxon>Bacillales</taxon>
        <taxon>Staphylococcaceae</taxon>
        <taxon>Staphylococcus</taxon>
    </lineage>
</organism>
<protein>
    <submittedName>
        <fullName evidence="4">TetR family regulatory protein</fullName>
    </submittedName>
</protein>
<dbReference type="eggNOG" id="COG1309">
    <property type="taxonomic scope" value="Bacteria"/>
</dbReference>
<reference evidence="4 5" key="1">
    <citation type="journal article" date="2013" name="Genome Announc.">
        <title>Genome Sequence of Staphylococcus massiliensis Strain S46, Isolated from the Surface of Healthy Human Skin.</title>
        <authorList>
            <person name="Srivastav R."/>
            <person name="Singh A."/>
            <person name="Jangir P.K."/>
            <person name="Kumari C."/>
            <person name="Muduli S."/>
            <person name="Sharma R."/>
        </authorList>
    </citation>
    <scope>NUCLEOTIDE SEQUENCE [LARGE SCALE GENOMIC DNA]</scope>
    <source>
        <strain evidence="4 5">S46</strain>
    </source>
</reference>
<dbReference type="PATRIC" id="fig|1229783.3.peg.443"/>
<name>K9B8G1_9STAP</name>
<dbReference type="GO" id="GO:0003677">
    <property type="term" value="F:DNA binding"/>
    <property type="evidence" value="ECO:0007669"/>
    <property type="project" value="UniProtKB-UniRule"/>
</dbReference>
<dbReference type="Gene3D" id="1.10.357.10">
    <property type="entry name" value="Tetracycline Repressor, domain 2"/>
    <property type="match status" value="1"/>
</dbReference>
<dbReference type="InterPro" id="IPR009057">
    <property type="entry name" value="Homeodomain-like_sf"/>
</dbReference>
<gene>
    <name evidence="4" type="ORF">C273_02188</name>
</gene>
<feature type="domain" description="HTH tetR-type" evidence="3">
    <location>
        <begin position="6"/>
        <end position="66"/>
    </location>
</feature>
<dbReference type="InterPro" id="IPR050624">
    <property type="entry name" value="HTH-type_Tx_Regulator"/>
</dbReference>
<dbReference type="RefSeq" id="WP_009382237.1">
    <property type="nucleotide sequence ID" value="NZ_AMSQ01000003.1"/>
</dbReference>
<evidence type="ECO:0000313" key="5">
    <source>
        <dbReference type="Proteomes" id="UP000009885"/>
    </source>
</evidence>
<evidence type="ECO:0000256" key="2">
    <source>
        <dbReference type="PROSITE-ProRule" id="PRU00335"/>
    </source>
</evidence>
<dbReference type="STRING" id="1229783.C273_02188"/>
<dbReference type="AlphaFoldDB" id="K9B8G1"/>
<dbReference type="InterPro" id="IPR001647">
    <property type="entry name" value="HTH_TetR"/>
</dbReference>
<evidence type="ECO:0000259" key="3">
    <source>
        <dbReference type="PROSITE" id="PS50977"/>
    </source>
</evidence>
<evidence type="ECO:0000256" key="1">
    <source>
        <dbReference type="ARBA" id="ARBA00023125"/>
    </source>
</evidence>
<dbReference type="SUPFAM" id="SSF46689">
    <property type="entry name" value="Homeodomain-like"/>
    <property type="match status" value="1"/>
</dbReference>
<dbReference type="EMBL" id="AMSQ01000003">
    <property type="protein sequence ID" value="EKU50040.1"/>
    <property type="molecule type" value="Genomic_DNA"/>
</dbReference>
<evidence type="ECO:0000313" key="4">
    <source>
        <dbReference type="EMBL" id="EKU50040.1"/>
    </source>
</evidence>
<keyword evidence="5" id="KW-1185">Reference proteome</keyword>
<dbReference type="PROSITE" id="PS50977">
    <property type="entry name" value="HTH_TETR_2"/>
    <property type="match status" value="1"/>
</dbReference>
<dbReference type="PANTHER" id="PTHR43479:SF7">
    <property type="entry name" value="TETR-FAMILY TRANSCRIPTIONAL REGULATOR"/>
    <property type="match status" value="1"/>
</dbReference>